<comment type="caution">
    <text evidence="1">The sequence shown here is derived from an EMBL/GenBank/DDBJ whole genome shotgun (WGS) entry which is preliminary data.</text>
</comment>
<dbReference type="SUPFAM" id="SSF51735">
    <property type="entry name" value="NAD(P)-binding Rossmann-fold domains"/>
    <property type="match status" value="1"/>
</dbReference>
<evidence type="ECO:0000313" key="2">
    <source>
        <dbReference type="Proteomes" id="UP000260925"/>
    </source>
</evidence>
<dbReference type="InterPro" id="IPR036291">
    <property type="entry name" value="NAD(P)-bd_dom_sf"/>
</dbReference>
<organism evidence="1 2">
    <name type="scientific">Corynebacterium variabile</name>
    <dbReference type="NCBI Taxonomy" id="1727"/>
    <lineage>
        <taxon>Bacteria</taxon>
        <taxon>Bacillati</taxon>
        <taxon>Actinomycetota</taxon>
        <taxon>Actinomycetes</taxon>
        <taxon>Mycobacteriales</taxon>
        <taxon>Corynebacteriaceae</taxon>
        <taxon>Corynebacterium</taxon>
    </lineage>
</organism>
<protein>
    <submittedName>
        <fullName evidence="1">Uncharacterized protein</fullName>
    </submittedName>
</protein>
<evidence type="ECO:0000313" key="1">
    <source>
        <dbReference type="EMBL" id="HAF72480.1"/>
    </source>
</evidence>
<reference evidence="1 2" key="1">
    <citation type="journal article" date="2018" name="Nat. Biotechnol.">
        <title>A standardized bacterial taxonomy based on genome phylogeny substantially revises the tree of life.</title>
        <authorList>
            <person name="Parks D.H."/>
            <person name="Chuvochina M."/>
            <person name="Waite D.W."/>
            <person name="Rinke C."/>
            <person name="Skarshewski A."/>
            <person name="Chaumeil P.A."/>
            <person name="Hugenholtz P."/>
        </authorList>
    </citation>
    <scope>NUCLEOTIDE SEQUENCE [LARGE SCALE GENOMIC DNA]</scope>
    <source>
        <strain evidence="1">UBA9851</strain>
    </source>
</reference>
<name>A0A3B9QU25_9CORY</name>
<gene>
    <name evidence="1" type="ORF">DCL06_05920</name>
</gene>
<accession>A0A3B9QU25</accession>
<dbReference type="AlphaFoldDB" id="A0A3B9QU25"/>
<dbReference type="Proteomes" id="UP000260925">
    <property type="component" value="Unassembled WGS sequence"/>
</dbReference>
<sequence length="160" mass="16436">MQARHGPVSAVVFSAYRSVIVGDVLSDDPDTVGRVFDIGVSGLFSTVQATLDDLTSQCGAVRVLNGALGLQDDRKDAYAVSFGADGVALECAAKTKLVGLLAARLRGQGVYAGEIVIDGSVKGAPGAGPDAIDPDDVAEQVWAMYSSRTEVHTRIGGAQG</sequence>
<dbReference type="Gene3D" id="3.40.50.720">
    <property type="entry name" value="NAD(P)-binding Rossmann-like Domain"/>
    <property type="match status" value="1"/>
</dbReference>
<proteinExistence type="predicted"/>
<dbReference type="EMBL" id="DMDD01000137">
    <property type="protein sequence ID" value="HAF72480.1"/>
    <property type="molecule type" value="Genomic_DNA"/>
</dbReference>